<evidence type="ECO:0000259" key="2">
    <source>
        <dbReference type="PROSITE" id="PS50157"/>
    </source>
</evidence>
<dbReference type="SMART" id="SM00355">
    <property type="entry name" value="ZnF_C2H2"/>
    <property type="match status" value="3"/>
</dbReference>
<dbReference type="Pfam" id="PF00096">
    <property type="entry name" value="zf-C2H2"/>
    <property type="match status" value="1"/>
</dbReference>
<evidence type="ECO:0000256" key="1">
    <source>
        <dbReference type="PROSITE-ProRule" id="PRU00042"/>
    </source>
</evidence>
<sequence>LKSILSPDHVEFTARLEQQEPVSDNFICLDSFDLESILGPDSDEQKYKCGYPGCKWTIPDIKDYIEHIRIHNSRGVNMCHWYGCKKSFRTLVKLRKHQRLHQFKFECENCWRLFNNKHACKAHKKCCSKNFP</sequence>
<keyword evidence="1" id="KW-0863">Zinc-finger</keyword>
<keyword evidence="1" id="KW-0479">Metal-binding</keyword>
<name>A0A183HTY0_9BILA</name>
<accession>A0A183HTY0</accession>
<dbReference type="InterPro" id="IPR013087">
    <property type="entry name" value="Znf_C2H2_type"/>
</dbReference>
<dbReference type="InterPro" id="IPR036236">
    <property type="entry name" value="Znf_C2H2_sf"/>
</dbReference>
<proteinExistence type="predicted"/>
<dbReference type="GO" id="GO:0008270">
    <property type="term" value="F:zinc ion binding"/>
    <property type="evidence" value="ECO:0007669"/>
    <property type="project" value="UniProtKB-KW"/>
</dbReference>
<protein>
    <submittedName>
        <fullName evidence="3">Zinc finger, C2H2 type</fullName>
    </submittedName>
</protein>
<evidence type="ECO:0000313" key="3">
    <source>
        <dbReference type="WBParaSite" id="OFLC_0001094201-mRNA-1"/>
    </source>
</evidence>
<dbReference type="PROSITE" id="PS00028">
    <property type="entry name" value="ZINC_FINGER_C2H2_1"/>
    <property type="match status" value="1"/>
</dbReference>
<organism evidence="3">
    <name type="scientific">Onchocerca flexuosa</name>
    <dbReference type="NCBI Taxonomy" id="387005"/>
    <lineage>
        <taxon>Eukaryota</taxon>
        <taxon>Metazoa</taxon>
        <taxon>Ecdysozoa</taxon>
        <taxon>Nematoda</taxon>
        <taxon>Chromadorea</taxon>
        <taxon>Rhabditida</taxon>
        <taxon>Spirurina</taxon>
        <taxon>Spiruromorpha</taxon>
        <taxon>Filarioidea</taxon>
        <taxon>Onchocercidae</taxon>
        <taxon>Onchocerca</taxon>
    </lineage>
</organism>
<dbReference type="PROSITE" id="PS50157">
    <property type="entry name" value="ZINC_FINGER_C2H2_2"/>
    <property type="match status" value="1"/>
</dbReference>
<dbReference type="STRING" id="387005.A0A183HTY0"/>
<feature type="domain" description="C2H2-type" evidence="2">
    <location>
        <begin position="77"/>
        <end position="101"/>
    </location>
</feature>
<reference evidence="3" key="1">
    <citation type="submission" date="2016-06" db="UniProtKB">
        <authorList>
            <consortium name="WormBaseParasite"/>
        </authorList>
    </citation>
    <scope>IDENTIFICATION</scope>
</reference>
<dbReference type="Gene3D" id="3.30.160.60">
    <property type="entry name" value="Classic Zinc Finger"/>
    <property type="match status" value="1"/>
</dbReference>
<dbReference type="SUPFAM" id="SSF57667">
    <property type="entry name" value="beta-beta-alpha zinc fingers"/>
    <property type="match status" value="1"/>
</dbReference>
<keyword evidence="1" id="KW-0862">Zinc</keyword>
<dbReference type="AlphaFoldDB" id="A0A183HTY0"/>
<dbReference type="WBParaSite" id="OFLC_0001094201-mRNA-1">
    <property type="protein sequence ID" value="OFLC_0001094201-mRNA-1"/>
    <property type="gene ID" value="OFLC_0001094201"/>
</dbReference>